<gene>
    <name evidence="8" type="ORF">ABEG18_06700</name>
</gene>
<evidence type="ECO:0000256" key="5">
    <source>
        <dbReference type="ARBA" id="ARBA00023136"/>
    </source>
</evidence>
<evidence type="ECO:0000256" key="2">
    <source>
        <dbReference type="ARBA" id="ARBA00022475"/>
    </source>
</evidence>
<keyword evidence="3 7" id="KW-0812">Transmembrane</keyword>
<dbReference type="Pfam" id="PF03631">
    <property type="entry name" value="Virul_fac_BrkB"/>
    <property type="match status" value="1"/>
</dbReference>
<protein>
    <submittedName>
        <fullName evidence="8">YihY/virulence factor BrkB family protein</fullName>
    </submittedName>
</protein>
<dbReference type="AlphaFoldDB" id="A0AAU7JJP7"/>
<reference evidence="8" key="1">
    <citation type="submission" date="2024-05" db="EMBL/GenBank/DDBJ databases">
        <authorList>
            <person name="Kim S."/>
            <person name="Heo J."/>
            <person name="Choi H."/>
            <person name="Choi Y."/>
            <person name="Kwon S.-W."/>
            <person name="Kim Y."/>
        </authorList>
    </citation>
    <scope>NUCLEOTIDE SEQUENCE</scope>
    <source>
        <strain evidence="8">KACC 23698</strain>
    </source>
</reference>
<feature type="compositionally biased region" description="Basic and acidic residues" evidence="6">
    <location>
        <begin position="30"/>
        <end position="44"/>
    </location>
</feature>
<sequence>MSDDQDPLDAQSRDDWRSGLGAPESGLPEDLARAHEPHRGRDADSPEQIPSLGWKDIAFRVFWSIPANRLLAMAGGVSFFALLAVFPAIAAIVSLYGLFADAGTVATHLVLLQGLLPGGVLDLIAGQIALIVGKGAATLGWAFLTSLAIALWSANSGAAALFDALNVVYGEREKRSLVVFYASTLLLTLGMITFVILALGAVVVTPIVMAYIGMATPGERILALLRWPIMLVVVSTWLAVIYRYGPSRESAKWRWVTWGGMTAATLWLAASMIFSWYVANFDSYNRTYGSLGAGVGFMVWIWLSVVIVLLGAQMNAEMEHQTAKDSTEGRPKPLGARGANMADHVGAAHR</sequence>
<dbReference type="EMBL" id="CP157484">
    <property type="protein sequence ID" value="XBO40450.1"/>
    <property type="molecule type" value="Genomic_DNA"/>
</dbReference>
<feature type="transmembrane region" description="Helical" evidence="7">
    <location>
        <begin position="139"/>
        <end position="165"/>
    </location>
</feature>
<feature type="transmembrane region" description="Helical" evidence="7">
    <location>
        <begin position="177"/>
        <end position="204"/>
    </location>
</feature>
<evidence type="ECO:0000256" key="6">
    <source>
        <dbReference type="SAM" id="MobiDB-lite"/>
    </source>
</evidence>
<feature type="compositionally biased region" description="Basic and acidic residues" evidence="6">
    <location>
        <begin position="320"/>
        <end position="331"/>
    </location>
</feature>
<feature type="transmembrane region" description="Helical" evidence="7">
    <location>
        <begin position="256"/>
        <end position="279"/>
    </location>
</feature>
<evidence type="ECO:0000256" key="7">
    <source>
        <dbReference type="SAM" id="Phobius"/>
    </source>
</evidence>
<proteinExistence type="predicted"/>
<evidence type="ECO:0000256" key="3">
    <source>
        <dbReference type="ARBA" id="ARBA00022692"/>
    </source>
</evidence>
<feature type="transmembrane region" description="Helical" evidence="7">
    <location>
        <begin position="224"/>
        <end position="244"/>
    </location>
</feature>
<feature type="transmembrane region" description="Helical" evidence="7">
    <location>
        <begin position="110"/>
        <end position="133"/>
    </location>
</feature>
<dbReference type="PANTHER" id="PTHR30213:SF0">
    <property type="entry name" value="UPF0761 MEMBRANE PROTEIN YIHY"/>
    <property type="match status" value="1"/>
</dbReference>
<dbReference type="NCBIfam" id="TIGR00765">
    <property type="entry name" value="yihY_not_rbn"/>
    <property type="match status" value="1"/>
</dbReference>
<dbReference type="GO" id="GO:0005886">
    <property type="term" value="C:plasma membrane"/>
    <property type="evidence" value="ECO:0007669"/>
    <property type="project" value="UniProtKB-SubCell"/>
</dbReference>
<feature type="transmembrane region" description="Helical" evidence="7">
    <location>
        <begin position="70"/>
        <end position="98"/>
    </location>
</feature>
<organism evidence="8">
    <name type="scientific">Alsobacter sp. KACC 23698</name>
    <dbReference type="NCBI Taxonomy" id="3149229"/>
    <lineage>
        <taxon>Bacteria</taxon>
        <taxon>Pseudomonadati</taxon>
        <taxon>Pseudomonadota</taxon>
        <taxon>Alphaproteobacteria</taxon>
        <taxon>Hyphomicrobiales</taxon>
        <taxon>Alsobacteraceae</taxon>
        <taxon>Alsobacter</taxon>
    </lineage>
</organism>
<dbReference type="InterPro" id="IPR017039">
    <property type="entry name" value="Virul_fac_BrkB"/>
</dbReference>
<dbReference type="PIRSF" id="PIRSF035875">
    <property type="entry name" value="RNase_BN"/>
    <property type="match status" value="1"/>
</dbReference>
<feature type="region of interest" description="Disordered" evidence="6">
    <location>
        <begin position="320"/>
        <end position="339"/>
    </location>
</feature>
<evidence type="ECO:0000256" key="4">
    <source>
        <dbReference type="ARBA" id="ARBA00022989"/>
    </source>
</evidence>
<comment type="subcellular location">
    <subcellularLocation>
        <location evidence="1">Cell membrane</location>
        <topology evidence="1">Multi-pass membrane protein</topology>
    </subcellularLocation>
</comment>
<keyword evidence="4 7" id="KW-1133">Transmembrane helix</keyword>
<evidence type="ECO:0000256" key="1">
    <source>
        <dbReference type="ARBA" id="ARBA00004651"/>
    </source>
</evidence>
<evidence type="ECO:0000313" key="8">
    <source>
        <dbReference type="EMBL" id="XBO40450.1"/>
    </source>
</evidence>
<name>A0AAU7JJP7_9HYPH</name>
<dbReference type="PANTHER" id="PTHR30213">
    <property type="entry name" value="INNER MEMBRANE PROTEIN YHJD"/>
    <property type="match status" value="1"/>
</dbReference>
<feature type="region of interest" description="Disordered" evidence="6">
    <location>
        <begin position="1"/>
        <end position="47"/>
    </location>
</feature>
<feature type="transmembrane region" description="Helical" evidence="7">
    <location>
        <begin position="291"/>
        <end position="312"/>
    </location>
</feature>
<keyword evidence="5 7" id="KW-0472">Membrane</keyword>
<dbReference type="RefSeq" id="WP_406857310.1">
    <property type="nucleotide sequence ID" value="NZ_CP157484.1"/>
</dbReference>
<keyword evidence="2" id="KW-1003">Cell membrane</keyword>
<accession>A0AAU7JJP7</accession>